<keyword evidence="3" id="KW-0694">RNA-binding</keyword>
<keyword evidence="3" id="KW-0547">Nucleotide-binding</keyword>
<dbReference type="FunFam" id="3.30.70.870:FF:000003">
    <property type="entry name" value="GTP-binding protein TypA"/>
    <property type="match status" value="1"/>
</dbReference>
<dbReference type="CDD" id="cd03691">
    <property type="entry name" value="BipA_TypA_II"/>
    <property type="match status" value="1"/>
</dbReference>
<dbReference type="PANTHER" id="PTHR42908:SF8">
    <property type="entry name" value="TR-TYPE G DOMAIN-CONTAINING PROTEIN"/>
    <property type="match status" value="1"/>
</dbReference>
<dbReference type="InterPro" id="IPR035647">
    <property type="entry name" value="EFG_III/V"/>
</dbReference>
<dbReference type="InterPro" id="IPR006298">
    <property type="entry name" value="BipA"/>
</dbReference>
<dbReference type="GO" id="GO:0003924">
    <property type="term" value="F:GTPase activity"/>
    <property type="evidence" value="ECO:0007669"/>
    <property type="project" value="UniProtKB-UniRule"/>
</dbReference>
<dbReference type="Pfam" id="PF00009">
    <property type="entry name" value="GTP_EFTU"/>
    <property type="match status" value="1"/>
</dbReference>
<dbReference type="GO" id="GO:1990904">
    <property type="term" value="C:ribonucleoprotein complex"/>
    <property type="evidence" value="ECO:0007669"/>
    <property type="project" value="TreeGrafter"/>
</dbReference>
<evidence type="ECO:0000256" key="3">
    <source>
        <dbReference type="HAMAP-Rule" id="MF_00849"/>
    </source>
</evidence>
<sequence>MTAIKNIAIIAHVDHGKTTLVDKIMYHCRLFRDNQNTGDLILDNNDQERERGITITSKNVSVVYKDTKINIIDTPGHADFGGEVERVLNMADGVLLLVDAFEGPMPQTRFVLQKAIDLGLKPCVVVNKVDKPNCTPDEVHEKVFDLMFELGAEEWQLDFPTVYGSALNNWMSDDPDVKTENIEPLLDMVLEHIPSPKVQEGSPQMLITSLDFSSFTGRIAIGRVQRGHLKEGMQVSLVKRDGSIKKTRIKELFIFEGLGRKKVEEVQPGDICAIVGLEGFEIGDTVADIENPEGLKTIAIDEPTMSMLFTINDSPFFGKDGKFVTSRHIKERLTKELEKNLALRVKETDSADKFLVYGRGVMHLSVLIETMRREGYELQIGQPQVIIKEIDGEKCEPVEELTIDLPEEVSGKAVEMVTMRKGEMLSMETRGERMIIQFMIPSRGIIGLRNQLLTATAGEAIMAHRFKEYQPLKGGIPQRQNGSLISMERGKAIPYSIDKLQDRGKFFVDPGEEIYEGQVIGENSRQDDMAVNITKTKKLSNVRSSGADDKAKIVPALKFSLEEALEYIQKDEYVEVTPRIIRLRKIYLTENERKRNKIV</sequence>
<feature type="domain" description="Tr-type G" evidence="4">
    <location>
        <begin position="2"/>
        <end position="197"/>
    </location>
</feature>
<keyword evidence="3" id="KW-0690">Ribosome biogenesis</keyword>
<dbReference type="InterPro" id="IPR048876">
    <property type="entry name" value="BipA_C"/>
</dbReference>
<dbReference type="EMBL" id="LKTS01000005">
    <property type="protein sequence ID" value="PKD20419.1"/>
    <property type="molecule type" value="Genomic_DNA"/>
</dbReference>
<feature type="binding site" evidence="3">
    <location>
        <begin position="14"/>
        <end position="19"/>
    </location>
    <ligand>
        <name>GTP</name>
        <dbReference type="ChEBI" id="CHEBI:37565"/>
    </ligand>
</feature>
<dbReference type="Pfam" id="PF03144">
    <property type="entry name" value="GTP_EFTU_D2"/>
    <property type="match status" value="1"/>
</dbReference>
<dbReference type="SMART" id="SM00838">
    <property type="entry name" value="EFG_C"/>
    <property type="match status" value="1"/>
</dbReference>
<dbReference type="PANTHER" id="PTHR42908">
    <property type="entry name" value="TRANSLATION ELONGATION FACTOR-RELATED"/>
    <property type="match status" value="1"/>
</dbReference>
<dbReference type="GO" id="GO:0019843">
    <property type="term" value="F:rRNA binding"/>
    <property type="evidence" value="ECO:0007669"/>
    <property type="project" value="UniProtKB-KW"/>
</dbReference>
<dbReference type="SUPFAM" id="SSF54980">
    <property type="entry name" value="EF-G C-terminal domain-like"/>
    <property type="match status" value="2"/>
</dbReference>
<dbReference type="GO" id="GO:0005525">
    <property type="term" value="F:GTP binding"/>
    <property type="evidence" value="ECO:0007669"/>
    <property type="project" value="UniProtKB-UniRule"/>
</dbReference>
<evidence type="ECO:0000259" key="4">
    <source>
        <dbReference type="PROSITE" id="PS51722"/>
    </source>
</evidence>
<proteinExistence type="inferred from homology"/>
<dbReference type="SUPFAM" id="SSF52540">
    <property type="entry name" value="P-loop containing nucleoside triphosphate hydrolases"/>
    <property type="match status" value="1"/>
</dbReference>
<dbReference type="PROSITE" id="PS51722">
    <property type="entry name" value="G_TR_2"/>
    <property type="match status" value="1"/>
</dbReference>
<dbReference type="FunFam" id="3.30.70.240:FF:000002">
    <property type="entry name" value="GTP-binding protein TypA"/>
    <property type="match status" value="1"/>
</dbReference>
<dbReference type="InterPro" id="IPR047041">
    <property type="entry name" value="BipA_GTP-bd_dom"/>
</dbReference>
<keyword evidence="3" id="KW-0378">Hydrolase</keyword>
<dbReference type="Proteomes" id="UP000232673">
    <property type="component" value="Unassembled WGS sequence"/>
</dbReference>
<feature type="binding site" evidence="3">
    <location>
        <begin position="127"/>
        <end position="130"/>
    </location>
    <ligand>
        <name>GTP</name>
        <dbReference type="ChEBI" id="CHEBI:37565"/>
    </ligand>
</feature>
<keyword evidence="6" id="KW-1185">Reference proteome</keyword>
<dbReference type="GO" id="GO:0009409">
    <property type="term" value="P:response to cold"/>
    <property type="evidence" value="ECO:0007669"/>
    <property type="project" value="UniProtKB-ARBA"/>
</dbReference>
<dbReference type="CDD" id="cd16263">
    <property type="entry name" value="BipA_III"/>
    <property type="match status" value="1"/>
</dbReference>
<dbReference type="Gene3D" id="3.40.50.300">
    <property type="entry name" value="P-loop containing nucleotide triphosphate hydrolases"/>
    <property type="match status" value="1"/>
</dbReference>
<dbReference type="NCBIfam" id="TIGR01394">
    <property type="entry name" value="TypA_BipA"/>
    <property type="match status" value="1"/>
</dbReference>
<evidence type="ECO:0000313" key="6">
    <source>
        <dbReference type="Proteomes" id="UP000232673"/>
    </source>
</evidence>
<keyword evidence="3" id="KW-0820">tRNA-binding</keyword>
<dbReference type="GO" id="GO:0005829">
    <property type="term" value="C:cytosol"/>
    <property type="evidence" value="ECO:0007669"/>
    <property type="project" value="TreeGrafter"/>
</dbReference>
<dbReference type="InterPro" id="IPR000640">
    <property type="entry name" value="EFG_V-like"/>
</dbReference>
<dbReference type="InterPro" id="IPR047043">
    <property type="entry name" value="BipA_III"/>
</dbReference>
<dbReference type="Pfam" id="PF21018">
    <property type="entry name" value="BipA_C"/>
    <property type="match status" value="1"/>
</dbReference>
<evidence type="ECO:0000256" key="1">
    <source>
        <dbReference type="ARBA" id="ARBA00023134"/>
    </source>
</evidence>
<dbReference type="EC" id="3.6.5.-" evidence="3"/>
<evidence type="ECO:0000256" key="2">
    <source>
        <dbReference type="ARBA" id="ARBA00048548"/>
    </source>
</evidence>
<dbReference type="FunFam" id="2.40.50.250:FF:000001">
    <property type="entry name" value="GTP-binding protein TypA"/>
    <property type="match status" value="1"/>
</dbReference>
<protein>
    <recommendedName>
        <fullName evidence="3">Large ribosomal subunit assembly factor BipA</fullName>
        <ecNumber evidence="3">3.6.5.-</ecNumber>
    </recommendedName>
    <alternativeName>
        <fullName evidence="3">GTP-binding protein BipA</fullName>
    </alternativeName>
</protein>
<dbReference type="InterPro" id="IPR027417">
    <property type="entry name" value="P-loop_NTPase"/>
</dbReference>
<dbReference type="PROSITE" id="PS00301">
    <property type="entry name" value="G_TR_1"/>
    <property type="match status" value="1"/>
</dbReference>
<dbReference type="AlphaFoldDB" id="A0A2N0U0B4"/>
<dbReference type="Pfam" id="PF00679">
    <property type="entry name" value="EFG_C"/>
    <property type="match status" value="1"/>
</dbReference>
<comment type="similarity">
    <text evidence="3">Belongs to the TRAFAC class translation factor GTPase superfamily. Classic translation factor GTPase family. BipA subfamily.</text>
</comment>
<dbReference type="OrthoDB" id="9801591at2"/>
<dbReference type="GO" id="GO:0043022">
    <property type="term" value="F:ribosome binding"/>
    <property type="evidence" value="ECO:0007669"/>
    <property type="project" value="UniProtKB-UniRule"/>
</dbReference>
<dbReference type="InterPro" id="IPR031157">
    <property type="entry name" value="G_TR_CS"/>
</dbReference>
<evidence type="ECO:0000313" key="5">
    <source>
        <dbReference type="EMBL" id="PKD20419.1"/>
    </source>
</evidence>
<dbReference type="Gene3D" id="2.40.30.10">
    <property type="entry name" value="Translation factors"/>
    <property type="match status" value="1"/>
</dbReference>
<comment type="subunit">
    <text evidence="3">Monomer.</text>
</comment>
<dbReference type="Gene3D" id="3.30.70.240">
    <property type="match status" value="1"/>
</dbReference>
<dbReference type="InterPro" id="IPR042116">
    <property type="entry name" value="TypA/BipA_C"/>
</dbReference>
<dbReference type="Gene3D" id="2.40.50.250">
    <property type="entry name" value="bipa protein"/>
    <property type="match status" value="1"/>
</dbReference>
<name>A0A2N0U0B4_9FLAO</name>
<dbReference type="RefSeq" id="WP_079713881.1">
    <property type="nucleotide sequence ID" value="NZ_FUZC01000012.1"/>
</dbReference>
<dbReference type="SUPFAM" id="SSF50447">
    <property type="entry name" value="Translation proteins"/>
    <property type="match status" value="1"/>
</dbReference>
<comment type="subcellular location">
    <subcellularLocation>
        <location evidence="3">Cytoplasm</location>
    </subcellularLocation>
    <text evidence="3">Binds to ribosomes.</text>
</comment>
<dbReference type="Gene3D" id="3.30.70.870">
    <property type="entry name" value="Elongation Factor G (Translational Gtpase), domain 3"/>
    <property type="match status" value="1"/>
</dbReference>
<keyword evidence="3" id="KW-0963">Cytoplasm</keyword>
<dbReference type="InterPro" id="IPR047042">
    <property type="entry name" value="BipA_II"/>
</dbReference>
<dbReference type="CDD" id="cd01891">
    <property type="entry name" value="TypA_BipA"/>
    <property type="match status" value="1"/>
</dbReference>
<organism evidence="5 6">
    <name type="scientific">Salegentibacter salinarum</name>
    <dbReference type="NCBI Taxonomy" id="447422"/>
    <lineage>
        <taxon>Bacteria</taxon>
        <taxon>Pseudomonadati</taxon>
        <taxon>Bacteroidota</taxon>
        <taxon>Flavobacteriia</taxon>
        <taxon>Flavobacteriales</taxon>
        <taxon>Flavobacteriaceae</taxon>
        <taxon>Salegentibacter</taxon>
    </lineage>
</organism>
<dbReference type="GO" id="GO:0000027">
    <property type="term" value="P:ribosomal large subunit assembly"/>
    <property type="evidence" value="ECO:0007669"/>
    <property type="project" value="UniProtKB-UniRule"/>
</dbReference>
<gene>
    <name evidence="3" type="primary">bipA</name>
    <name evidence="5" type="ORF">APR41_14170</name>
</gene>
<dbReference type="InterPro" id="IPR009000">
    <property type="entry name" value="Transl_B-barrel_sf"/>
</dbReference>
<dbReference type="PRINTS" id="PR00315">
    <property type="entry name" value="ELONGATNFCT"/>
</dbReference>
<comment type="function">
    <text evidence="3">A 50S ribosomal subunit assembly protein with GTPase activity, required for 50S subunit assembly at low temperatures, may also play a role in translation. Binds GTP and analogs. Binds the 70S ribosome between the 30S and 50S subunits, in a similar position as ribosome-bound EF-G; it contacts a number of ribosomal proteins, both rRNAs and the A-site tRNA.</text>
</comment>
<dbReference type="STRING" id="447422.SAMN05660903_02857"/>
<dbReference type="InterPro" id="IPR035651">
    <property type="entry name" value="BipA_V"/>
</dbReference>
<comment type="caution">
    <text evidence="5">The sequence shown here is derived from an EMBL/GenBank/DDBJ whole genome shotgun (WGS) entry which is preliminary data.</text>
</comment>
<dbReference type="GO" id="GO:0000049">
    <property type="term" value="F:tRNA binding"/>
    <property type="evidence" value="ECO:0007669"/>
    <property type="project" value="UniProtKB-KW"/>
</dbReference>
<keyword evidence="1 3" id="KW-0342">GTP-binding</keyword>
<dbReference type="FunFam" id="2.40.30.10:FF:000016">
    <property type="entry name" value="GTP-binding protein TypA"/>
    <property type="match status" value="1"/>
</dbReference>
<dbReference type="HAMAP" id="MF_00849">
    <property type="entry name" value="BipA"/>
    <property type="match status" value="1"/>
</dbReference>
<dbReference type="FunFam" id="3.40.50.300:FF:000055">
    <property type="entry name" value="GTP-binding protein TypA"/>
    <property type="match status" value="1"/>
</dbReference>
<comment type="catalytic activity">
    <reaction evidence="2 3">
        <text>GTP + H2O = GDP + phosphate + H(+)</text>
        <dbReference type="Rhea" id="RHEA:19669"/>
        <dbReference type="ChEBI" id="CHEBI:15377"/>
        <dbReference type="ChEBI" id="CHEBI:15378"/>
        <dbReference type="ChEBI" id="CHEBI:37565"/>
        <dbReference type="ChEBI" id="CHEBI:43474"/>
        <dbReference type="ChEBI" id="CHEBI:58189"/>
    </reaction>
</comment>
<keyword evidence="3" id="KW-0699">rRNA-binding</keyword>
<reference evidence="5 6" key="1">
    <citation type="submission" date="2015-10" db="EMBL/GenBank/DDBJ databases">
        <title>Draft genome sequence of Salegentibacter salinarum KCTC 12975.</title>
        <authorList>
            <person name="Lin W."/>
            <person name="Zheng Q."/>
        </authorList>
    </citation>
    <scope>NUCLEOTIDE SEQUENCE [LARGE SCALE GENOMIC DNA]</scope>
    <source>
        <strain evidence="5 6">KCTC 12975</strain>
    </source>
</reference>
<dbReference type="NCBIfam" id="TIGR00231">
    <property type="entry name" value="small_GTP"/>
    <property type="match status" value="1"/>
</dbReference>
<accession>A0A2N0U0B4</accession>
<dbReference type="InterPro" id="IPR004161">
    <property type="entry name" value="EFTu-like_2"/>
</dbReference>
<dbReference type="InterPro" id="IPR000795">
    <property type="entry name" value="T_Tr_GTP-bd_dom"/>
</dbReference>
<dbReference type="CDD" id="cd03710">
    <property type="entry name" value="BipA_TypA_C"/>
    <property type="match status" value="1"/>
</dbReference>
<dbReference type="GO" id="GO:0010467">
    <property type="term" value="P:gene expression"/>
    <property type="evidence" value="ECO:0007669"/>
    <property type="project" value="UniProtKB-ARBA"/>
</dbReference>
<dbReference type="InterPro" id="IPR005225">
    <property type="entry name" value="Small_GTP-bd"/>
</dbReference>